<dbReference type="STRING" id="1121298.SAMN05444401_3003"/>
<protein>
    <submittedName>
        <fullName evidence="1">Uncharacterized protein</fullName>
    </submittedName>
</protein>
<dbReference type="RefSeq" id="WP_073008373.1">
    <property type="nucleotide sequence ID" value="NZ_FQZO01000005.1"/>
</dbReference>
<evidence type="ECO:0000313" key="1">
    <source>
        <dbReference type="EMBL" id="SHJ43334.1"/>
    </source>
</evidence>
<proteinExistence type="predicted"/>
<dbReference type="AlphaFoldDB" id="A0A1M6J9K3"/>
<organism evidence="1 2">
    <name type="scientific">Clostridium amylolyticum</name>
    <dbReference type="NCBI Taxonomy" id="1121298"/>
    <lineage>
        <taxon>Bacteria</taxon>
        <taxon>Bacillati</taxon>
        <taxon>Bacillota</taxon>
        <taxon>Clostridia</taxon>
        <taxon>Eubacteriales</taxon>
        <taxon>Clostridiaceae</taxon>
        <taxon>Clostridium</taxon>
    </lineage>
</organism>
<dbReference type="OrthoDB" id="1951177at2"/>
<sequence>MSKIENINMLDARNIKEDLAKEISNICNIGFLIESDDSQLLLKDCKKMNVGATVKAPKDIEVINYSGELEIDSEYLEGFSKPVIFIVSGSVTFKADMDSELIEEKIHFVAVQGNLICPKKLAGVIQSRCIVQGKVFKYNTGYIFFKNKFKLTNKFMASLPSKVKLSFNELVILEPMDKKLFEEKIANIQVLNRLVINGEVENIISEYVEDYYSIDKVILPKGSSNIIYIDNDIIINDSSIKKYNDSILFVEGEVEIDLEEDIKLEDYIKALYSEKIICSDKYYDRVKKILGSDDIEVEIINGKIVTNTGKLSFSGNMDQIQEQISIRNMGKLIFEENIDSDKVNKKVLSIINYGVIVVPDHIMGVVNSKLKENYGRVKSLEEASRDKKESEKVLYANLSELTL</sequence>
<dbReference type="Proteomes" id="UP000184080">
    <property type="component" value="Unassembled WGS sequence"/>
</dbReference>
<reference evidence="1 2" key="1">
    <citation type="submission" date="2016-11" db="EMBL/GenBank/DDBJ databases">
        <authorList>
            <person name="Jaros S."/>
            <person name="Januszkiewicz K."/>
            <person name="Wedrychowicz H."/>
        </authorList>
    </citation>
    <scope>NUCLEOTIDE SEQUENCE [LARGE SCALE GENOMIC DNA]</scope>
    <source>
        <strain evidence="1 2">DSM 21864</strain>
    </source>
</reference>
<accession>A0A1M6J9K3</accession>
<dbReference type="EMBL" id="FQZO01000005">
    <property type="protein sequence ID" value="SHJ43334.1"/>
    <property type="molecule type" value="Genomic_DNA"/>
</dbReference>
<keyword evidence="2" id="KW-1185">Reference proteome</keyword>
<evidence type="ECO:0000313" key="2">
    <source>
        <dbReference type="Proteomes" id="UP000184080"/>
    </source>
</evidence>
<gene>
    <name evidence="1" type="ORF">SAMN05444401_3003</name>
</gene>
<name>A0A1M6J9K3_9CLOT</name>